<comment type="caution">
    <text evidence="1">The sequence shown here is derived from an EMBL/GenBank/DDBJ whole genome shotgun (WGS) entry which is preliminary data.</text>
</comment>
<sequence>MPPVRTLSTAKPVKTERTHEENQERAYIAASRRSDRSLEARIESARRASEIHKKRTGRALRVTEQDVVNEEMYEEEDDDLPAQYRRLTAHLQTNSADFNRKLHAYLATHQAGRQALYDQTFMGGFGNTYPNAPHFAPQMMMHQPPYQQQMLPPQMIHRSPQSFRQAPYPSPQPQQKPLEHQRSQSFAAPQDFSYPQSAGPSSSRTDSLKPEEQQRRMSLPAQSVRSPSMSPTATRPLNPQGNPPQAEAHKDSAQSSPVGYENPNSPYTSTTTASTPQSMHAPFTFNPNFGFNFDPNSPNMSYSPFSMALPTETQQMLGSTLDPNDPQTAMFMANSDMVPQPFYQYNPNLSGKSRLQQASSQGMNQTLAPSSVPMMDINPANLSYTSNTASHPTASDGMSTSFNRGFGFDGSFQDSTKGTGMSRQNSQQGSTGLITPGNEWAKFIDGAMFEEMPSSQ</sequence>
<keyword evidence="2" id="KW-1185">Reference proteome</keyword>
<evidence type="ECO:0000313" key="2">
    <source>
        <dbReference type="Proteomes" id="UP001165186"/>
    </source>
</evidence>
<gene>
    <name evidence="1" type="primary">g12412</name>
    <name evidence="1" type="ORF">NpPPO83_00012412</name>
</gene>
<dbReference type="Proteomes" id="UP001165186">
    <property type="component" value="Unassembled WGS sequence"/>
</dbReference>
<accession>A0ACB5RNP5</accession>
<dbReference type="EMBL" id="BSXG01000001">
    <property type="protein sequence ID" value="GME22127.1"/>
    <property type="molecule type" value="Genomic_DNA"/>
</dbReference>
<organism evidence="1 2">
    <name type="scientific">Neofusicoccum parvum</name>
    <dbReference type="NCBI Taxonomy" id="310453"/>
    <lineage>
        <taxon>Eukaryota</taxon>
        <taxon>Fungi</taxon>
        <taxon>Dikarya</taxon>
        <taxon>Ascomycota</taxon>
        <taxon>Pezizomycotina</taxon>
        <taxon>Dothideomycetes</taxon>
        <taxon>Dothideomycetes incertae sedis</taxon>
        <taxon>Botryosphaeriales</taxon>
        <taxon>Botryosphaeriaceae</taxon>
        <taxon>Neofusicoccum</taxon>
    </lineage>
</organism>
<proteinExistence type="predicted"/>
<evidence type="ECO:0000313" key="1">
    <source>
        <dbReference type="EMBL" id="GME22127.1"/>
    </source>
</evidence>
<name>A0ACB5RNP5_9PEZI</name>
<protein>
    <submittedName>
        <fullName evidence="1">Uncharacterized protein LTHEOB_4976</fullName>
    </submittedName>
</protein>
<reference evidence="1" key="1">
    <citation type="submission" date="2024-09" db="EMBL/GenBank/DDBJ databases">
        <title>Draft Genome Sequences of Neofusicoccum parvum.</title>
        <authorList>
            <person name="Ashida A."/>
            <person name="Camagna M."/>
            <person name="Tanaka A."/>
            <person name="Takemoto D."/>
        </authorList>
    </citation>
    <scope>NUCLEOTIDE SEQUENCE</scope>
    <source>
        <strain evidence="1">PPO83</strain>
    </source>
</reference>